<accession>A0AAV5V6Z2</accession>
<dbReference type="InterPro" id="IPR002782">
    <property type="entry name" value="Mut7-C_RNAse_dom"/>
</dbReference>
<comment type="caution">
    <text evidence="4">The sequence shown here is derived from an EMBL/GenBank/DDBJ whole genome shotgun (WGS) entry which is preliminary data.</text>
</comment>
<evidence type="ECO:0000313" key="4">
    <source>
        <dbReference type="EMBL" id="GMT14496.1"/>
    </source>
</evidence>
<evidence type="ECO:0000313" key="5">
    <source>
        <dbReference type="Proteomes" id="UP001432322"/>
    </source>
</evidence>
<proteinExistence type="predicted"/>
<dbReference type="EMBL" id="BTSY01000002">
    <property type="protein sequence ID" value="GMT14496.1"/>
    <property type="molecule type" value="Genomic_DNA"/>
</dbReference>
<organism evidence="4 5">
    <name type="scientific">Pristionchus fissidentatus</name>
    <dbReference type="NCBI Taxonomy" id="1538716"/>
    <lineage>
        <taxon>Eukaryota</taxon>
        <taxon>Metazoa</taxon>
        <taxon>Ecdysozoa</taxon>
        <taxon>Nematoda</taxon>
        <taxon>Chromadorea</taxon>
        <taxon>Rhabditida</taxon>
        <taxon>Rhabditina</taxon>
        <taxon>Diplogasteromorpha</taxon>
        <taxon>Diplogasteroidea</taxon>
        <taxon>Neodiplogasteridae</taxon>
        <taxon>Pristionchus</taxon>
    </lineage>
</organism>
<dbReference type="SUPFAM" id="SSF53098">
    <property type="entry name" value="Ribonuclease H-like"/>
    <property type="match status" value="1"/>
</dbReference>
<dbReference type="InterPro" id="IPR002562">
    <property type="entry name" value="3'-5'_exonuclease_dom"/>
</dbReference>
<feature type="domain" description="3'-5' exonuclease" evidence="2">
    <location>
        <begin position="475"/>
        <end position="668"/>
    </location>
</feature>
<dbReference type="Pfam" id="PF01612">
    <property type="entry name" value="DNA_pol_A_exo1"/>
    <property type="match status" value="1"/>
</dbReference>
<evidence type="ECO:0008006" key="6">
    <source>
        <dbReference type="Google" id="ProtNLM"/>
    </source>
</evidence>
<reference evidence="4" key="1">
    <citation type="submission" date="2023-10" db="EMBL/GenBank/DDBJ databases">
        <title>Genome assembly of Pristionchus species.</title>
        <authorList>
            <person name="Yoshida K."/>
            <person name="Sommer R.J."/>
        </authorList>
    </citation>
    <scope>NUCLEOTIDE SEQUENCE</scope>
    <source>
        <strain evidence="4">RS5133</strain>
    </source>
</reference>
<dbReference type="GO" id="GO:0003676">
    <property type="term" value="F:nucleic acid binding"/>
    <property type="evidence" value="ECO:0007669"/>
    <property type="project" value="InterPro"/>
</dbReference>
<evidence type="ECO:0000256" key="1">
    <source>
        <dbReference type="SAM" id="MobiDB-lite"/>
    </source>
</evidence>
<evidence type="ECO:0000259" key="3">
    <source>
        <dbReference type="Pfam" id="PF01927"/>
    </source>
</evidence>
<name>A0AAV5V6Z2_9BILA</name>
<dbReference type="PANTHER" id="PTHR47765">
    <property type="entry name" value="3'-5' EXONUCLEASE DOMAIN-CONTAINING PROTEIN"/>
    <property type="match status" value="1"/>
</dbReference>
<dbReference type="InterPro" id="IPR052408">
    <property type="entry name" value="Exonuclease_MUT-7-like"/>
</dbReference>
<dbReference type="GO" id="GO:0008408">
    <property type="term" value="F:3'-5' exonuclease activity"/>
    <property type="evidence" value="ECO:0007669"/>
    <property type="project" value="InterPro"/>
</dbReference>
<dbReference type="Gene3D" id="3.30.420.10">
    <property type="entry name" value="Ribonuclease H-like superfamily/Ribonuclease H"/>
    <property type="match status" value="1"/>
</dbReference>
<dbReference type="GO" id="GO:0006139">
    <property type="term" value="P:nucleobase-containing compound metabolic process"/>
    <property type="evidence" value="ECO:0007669"/>
    <property type="project" value="InterPro"/>
</dbReference>
<feature type="domain" description="Mut7-C RNAse" evidence="3">
    <location>
        <begin position="732"/>
        <end position="852"/>
    </location>
</feature>
<dbReference type="AlphaFoldDB" id="A0AAV5V6Z2"/>
<feature type="region of interest" description="Disordered" evidence="1">
    <location>
        <begin position="1"/>
        <end position="46"/>
    </location>
</feature>
<feature type="domain" description="Mut7-C RNAse" evidence="3">
    <location>
        <begin position="928"/>
        <end position="962"/>
    </location>
</feature>
<dbReference type="InterPro" id="IPR012337">
    <property type="entry name" value="RNaseH-like_sf"/>
</dbReference>
<gene>
    <name evidence="4" type="ORF">PFISCL1PPCAC_5793</name>
</gene>
<sequence length="981" mass="112460">FLQGMLSTEVSTGEAVTSGADNPQTEGSGATESTSVVGQEKKKMTKAEKKAHFGISVKDEPLKTWRDVVKELLAPGDKSVRTSEEEVTANELAENVLTEVFGGVENPYQATYDIYDVFSDKIKYKRVHRCLFKTFEAWIEKCGTPEKIEGWLTSEFKVETMKRIVNKGTGQLENLLRIFQLKEIEVTEIVEQKITDMCTSASKHQFPEAMKLAKHFELHERFDVDLFLIPCLLKNKQDDVEQFVKGHHTITRKLVRFLDDLIDESDSYKIARLQAYIDRKVVTKQVVEDFINGKKVQNILKKLVSPDFEMEDSDAPKYEIKKTKDKLRYLLFDSKKVICTRNADYGDEGSRVFTATIFDHVKDHVKKGSKLAKDVIIALFDRVDREKSAGMSLDTVQHYYYEAEMWMMYYELSPSDFRGGAKNYFERTNGWEERARRMLSKFNTVDARSECQLEDGTPIKWIDTWFLCDKTLDEIELLEEVEAIIGIDSEFRSTNSPIQQVALLQVSTIHRVYLFDFVKLENCLTELQWKEFTSRLFGGEHIKIGFDMLSDLNAYSATLPFVKDELQRMTRVICLKRLANDLLDLEPTLFDLSKSTSWIDRAARGAIVEGQTTRTFKLSDLVEVILHITLNKKLQTSNWSIRPLRPEQLIYAATDAYILIKLHLGMKRLTNEKNRDFDEIVKSIWNDLAEKKKDQTVKKKKAKMTDEEYAELVESVNAAVLSSNGHIDQHKSFITDAMFSGLGKHLRRLGVDVEFADSKESLVRMAKYSQNQHRIILSFGKNLAEYQKMFEGRVFGIDSSLPAAELIRAVLTNFNMKMDPANVFTRCMLCNGDQFVMTPSIVLQTLHDCVKRIGDTEDDDEMFDPQPWMQKIKNADASDYGGFDCSLVEFSPQDNIFIVKCTNGVIDVYNNLVMGDSMGTPIDVKTINVQPEVIESERPFYYICAKCGKVYWDGTHFKRYKGFVDDLANTENSLSDISVVD</sequence>
<feature type="compositionally biased region" description="Polar residues" evidence="1">
    <location>
        <begin position="1"/>
        <end position="37"/>
    </location>
</feature>
<dbReference type="Proteomes" id="UP001432322">
    <property type="component" value="Unassembled WGS sequence"/>
</dbReference>
<evidence type="ECO:0000259" key="2">
    <source>
        <dbReference type="Pfam" id="PF01612"/>
    </source>
</evidence>
<keyword evidence="5" id="KW-1185">Reference proteome</keyword>
<dbReference type="PANTHER" id="PTHR47765:SF2">
    <property type="entry name" value="EXONUCLEASE MUT-7 HOMOLOG"/>
    <property type="match status" value="1"/>
</dbReference>
<dbReference type="Pfam" id="PF01927">
    <property type="entry name" value="Mut7-C"/>
    <property type="match status" value="2"/>
</dbReference>
<feature type="non-terminal residue" evidence="4">
    <location>
        <position position="1"/>
    </location>
</feature>
<dbReference type="InterPro" id="IPR036397">
    <property type="entry name" value="RNaseH_sf"/>
</dbReference>
<protein>
    <recommendedName>
        <fullName evidence="6">3'-5' exonuclease domain-containing protein</fullName>
    </recommendedName>
</protein>